<gene>
    <name evidence="2" type="ORF">CIB95_06080</name>
</gene>
<dbReference type="EMBL" id="NPIA01000002">
    <property type="protein sequence ID" value="OZM57921.1"/>
    <property type="molecule type" value="Genomic_DNA"/>
</dbReference>
<name>A0A263BW00_9BACI</name>
<dbReference type="Proteomes" id="UP000217083">
    <property type="component" value="Unassembled WGS sequence"/>
</dbReference>
<comment type="caution">
    <text evidence="2">The sequence shown here is derived from an EMBL/GenBank/DDBJ whole genome shotgun (WGS) entry which is preliminary data.</text>
</comment>
<reference evidence="3" key="1">
    <citation type="submission" date="2017-08" db="EMBL/GenBank/DDBJ databases">
        <authorList>
            <person name="Huang Z."/>
        </authorList>
    </citation>
    <scope>NUCLEOTIDE SEQUENCE [LARGE SCALE GENOMIC DNA]</scope>
    <source>
        <strain evidence="3">SA5d-4</strain>
    </source>
</reference>
<evidence type="ECO:0000313" key="2">
    <source>
        <dbReference type="EMBL" id="OZM57921.1"/>
    </source>
</evidence>
<reference evidence="2 3" key="2">
    <citation type="submission" date="2017-09" db="EMBL/GenBank/DDBJ databases">
        <title>Bacillus patelloidae sp. nov., isolated from the intestinal tract of a marine limpet.</title>
        <authorList>
            <person name="Liu R."/>
            <person name="Dong C."/>
            <person name="Shao Z."/>
        </authorList>
    </citation>
    <scope>NUCLEOTIDE SEQUENCE [LARGE SCALE GENOMIC DNA]</scope>
    <source>
        <strain evidence="2 3">SA5d-4</strain>
    </source>
</reference>
<keyword evidence="1" id="KW-0812">Transmembrane</keyword>
<keyword evidence="1" id="KW-0472">Membrane</keyword>
<evidence type="ECO:0000313" key="3">
    <source>
        <dbReference type="Proteomes" id="UP000217083"/>
    </source>
</evidence>
<keyword evidence="1" id="KW-1133">Transmembrane helix</keyword>
<organism evidence="2 3">
    <name type="scientific">Lottiidibacillus patelloidae</name>
    <dbReference type="NCBI Taxonomy" id="2670334"/>
    <lineage>
        <taxon>Bacteria</taxon>
        <taxon>Bacillati</taxon>
        <taxon>Bacillota</taxon>
        <taxon>Bacilli</taxon>
        <taxon>Bacillales</taxon>
        <taxon>Bacillaceae</taxon>
        <taxon>Lottiidibacillus</taxon>
    </lineage>
</organism>
<proteinExistence type="predicted"/>
<dbReference type="AlphaFoldDB" id="A0A263BW00"/>
<protein>
    <submittedName>
        <fullName evidence="2">Uncharacterized protein</fullName>
    </submittedName>
</protein>
<accession>A0A263BW00</accession>
<sequence>METLAKVLVAFCLLFFAAGVIYLLFF</sequence>
<keyword evidence="3" id="KW-1185">Reference proteome</keyword>
<feature type="transmembrane region" description="Helical" evidence="1">
    <location>
        <begin position="7"/>
        <end position="25"/>
    </location>
</feature>
<evidence type="ECO:0000256" key="1">
    <source>
        <dbReference type="SAM" id="Phobius"/>
    </source>
</evidence>